<evidence type="ECO:0000313" key="3">
    <source>
        <dbReference type="Proteomes" id="UP000663866"/>
    </source>
</evidence>
<accession>A0A821H727</accession>
<proteinExistence type="predicted"/>
<comment type="caution">
    <text evidence="2">The sequence shown here is derived from an EMBL/GenBank/DDBJ whole genome shotgun (WGS) entry which is preliminary data.</text>
</comment>
<dbReference type="Proteomes" id="UP000663866">
    <property type="component" value="Unassembled WGS sequence"/>
</dbReference>
<feature type="region of interest" description="Disordered" evidence="1">
    <location>
        <begin position="27"/>
        <end position="62"/>
    </location>
</feature>
<sequence length="62" mass="6944">MMLLHLLQALPEPLISRDIQDKIFLKTNNSNNRSSQLPSGATMQSNIPNESPSQQQHMTKAV</sequence>
<evidence type="ECO:0000313" key="2">
    <source>
        <dbReference type="EMBL" id="CAF4680441.1"/>
    </source>
</evidence>
<organism evidence="2 3">
    <name type="scientific">Rotaria magnacalcarata</name>
    <dbReference type="NCBI Taxonomy" id="392030"/>
    <lineage>
        <taxon>Eukaryota</taxon>
        <taxon>Metazoa</taxon>
        <taxon>Spiralia</taxon>
        <taxon>Gnathifera</taxon>
        <taxon>Rotifera</taxon>
        <taxon>Eurotatoria</taxon>
        <taxon>Bdelloidea</taxon>
        <taxon>Philodinida</taxon>
        <taxon>Philodinidae</taxon>
        <taxon>Rotaria</taxon>
    </lineage>
</organism>
<protein>
    <submittedName>
        <fullName evidence="2">Uncharacterized protein</fullName>
    </submittedName>
</protein>
<keyword evidence="3" id="KW-1185">Reference proteome</keyword>
<evidence type="ECO:0000256" key="1">
    <source>
        <dbReference type="SAM" id="MobiDB-lite"/>
    </source>
</evidence>
<gene>
    <name evidence="2" type="ORF">OVN521_LOCUS47712</name>
</gene>
<reference evidence="2" key="1">
    <citation type="submission" date="2021-02" db="EMBL/GenBank/DDBJ databases">
        <authorList>
            <person name="Nowell W R."/>
        </authorList>
    </citation>
    <scope>NUCLEOTIDE SEQUENCE</scope>
</reference>
<feature type="non-terminal residue" evidence="2">
    <location>
        <position position="62"/>
    </location>
</feature>
<name>A0A821H727_9BILA</name>
<dbReference type="AlphaFoldDB" id="A0A821H727"/>
<dbReference type="EMBL" id="CAJOBG010095219">
    <property type="protein sequence ID" value="CAF4680441.1"/>
    <property type="molecule type" value="Genomic_DNA"/>
</dbReference>